<sequence length="326" mass="34271">MSPPNATIAILSIGQMGLGIAHLLKAHNYHITTNISSRSPATHSRASAAGITLLPTDEALVADADYILSIVPPRDALATAKRIQVALAAGMREKKTALWYVDLNAISPSTARRMCDSFRENAPGVVFVDGGIIGGPPIAPTTQPPSSTSSQPTPTEWSKPDIPLSGPSPLTTAPISGPHLAQTLNANHLDENIGSASGLKCCFASLTKGFIALSLQSYTTASSLNVLPALQSYLDVYNPGARTKAEKGIVGCTGKAYRWVEEMRQIGETFGEEGGWEVRGRVFREIAGVFEGLAEGVERGGGDRGELGSVEGVVGVLGRGLKEKRE</sequence>
<accession>A0A6A7BNG4</accession>
<evidence type="ECO:0000256" key="1">
    <source>
        <dbReference type="ARBA" id="ARBA00007598"/>
    </source>
</evidence>
<feature type="region of interest" description="Disordered" evidence="2">
    <location>
        <begin position="137"/>
        <end position="173"/>
    </location>
</feature>
<protein>
    <submittedName>
        <fullName evidence="5">6-phosphogluconate dehydrogenase C-terminal domain-like protein</fullName>
    </submittedName>
</protein>
<evidence type="ECO:0000259" key="4">
    <source>
        <dbReference type="Pfam" id="PF09130"/>
    </source>
</evidence>
<dbReference type="GO" id="GO:0000785">
    <property type="term" value="C:chromatin"/>
    <property type="evidence" value="ECO:0007669"/>
    <property type="project" value="TreeGrafter"/>
</dbReference>
<dbReference type="InterPro" id="IPR006115">
    <property type="entry name" value="6PGDH_NADP-bd"/>
</dbReference>
<reference evidence="5" key="1">
    <citation type="submission" date="2020-01" db="EMBL/GenBank/DDBJ databases">
        <authorList>
            <consortium name="DOE Joint Genome Institute"/>
            <person name="Haridas S."/>
            <person name="Albert R."/>
            <person name="Binder M."/>
            <person name="Bloem J."/>
            <person name="Labutti K."/>
            <person name="Salamov A."/>
            <person name="Andreopoulos B."/>
            <person name="Baker S.E."/>
            <person name="Barry K."/>
            <person name="Bills G."/>
            <person name="Bluhm B.H."/>
            <person name="Cannon C."/>
            <person name="Castanera R."/>
            <person name="Culley D.E."/>
            <person name="Daum C."/>
            <person name="Ezra D."/>
            <person name="Gonzalez J.B."/>
            <person name="Henrissat B."/>
            <person name="Kuo A."/>
            <person name="Liang C."/>
            <person name="Lipzen A."/>
            <person name="Lutzoni F."/>
            <person name="Magnuson J."/>
            <person name="Mondo S."/>
            <person name="Nolan M."/>
            <person name="Ohm R."/>
            <person name="Pangilinan J."/>
            <person name="Park H.-J."/>
            <person name="Ramirez L."/>
            <person name="Alfaro M."/>
            <person name="Sun H."/>
            <person name="Tritt A."/>
            <person name="Yoshinaga Y."/>
            <person name="Zwiers L.-H."/>
            <person name="Turgeon B.G."/>
            <person name="Goodwin S.B."/>
            <person name="Spatafora J.W."/>
            <person name="Crous P.W."/>
            <person name="Grigoriev I.V."/>
        </authorList>
    </citation>
    <scope>NUCLEOTIDE SEQUENCE</scope>
    <source>
        <strain evidence="5">IPT5</strain>
    </source>
</reference>
<keyword evidence="6" id="KW-1185">Reference proteome</keyword>
<feature type="domain" description="6-phosphogluconate dehydrogenase NADP-binding" evidence="3">
    <location>
        <begin position="8"/>
        <end position="139"/>
    </location>
</feature>
<feature type="compositionally biased region" description="Low complexity" evidence="2">
    <location>
        <begin position="144"/>
        <end position="155"/>
    </location>
</feature>
<evidence type="ECO:0000256" key="2">
    <source>
        <dbReference type="SAM" id="MobiDB-lite"/>
    </source>
</evidence>
<dbReference type="InterPro" id="IPR008927">
    <property type="entry name" value="6-PGluconate_DH-like_C_sf"/>
</dbReference>
<dbReference type="Gene3D" id="3.40.50.720">
    <property type="entry name" value="NAD(P)-binding Rossmann-like Domain"/>
    <property type="match status" value="1"/>
</dbReference>
<dbReference type="SUPFAM" id="SSF48179">
    <property type="entry name" value="6-phosphogluconate dehydrogenase C-terminal domain-like"/>
    <property type="match status" value="1"/>
</dbReference>
<dbReference type="InterPro" id="IPR015814">
    <property type="entry name" value="Pgluconate_DH_NAD-bd_C"/>
</dbReference>
<name>A0A6A7BNG4_9PLEO</name>
<dbReference type="AlphaFoldDB" id="A0A6A7BNG4"/>
<evidence type="ECO:0000313" key="5">
    <source>
        <dbReference type="EMBL" id="KAF2856692.1"/>
    </source>
</evidence>
<comment type="similarity">
    <text evidence="1">Belongs to the HIBADH-related family. NP60 subfamily.</text>
</comment>
<dbReference type="GO" id="GO:0050661">
    <property type="term" value="F:NADP binding"/>
    <property type="evidence" value="ECO:0007669"/>
    <property type="project" value="InterPro"/>
</dbReference>
<proteinExistence type="inferred from homology"/>
<evidence type="ECO:0000313" key="6">
    <source>
        <dbReference type="Proteomes" id="UP000799423"/>
    </source>
</evidence>
<dbReference type="PANTHER" id="PTHR43580">
    <property type="entry name" value="OXIDOREDUCTASE GLYR1-RELATED"/>
    <property type="match status" value="1"/>
</dbReference>
<dbReference type="OrthoDB" id="9988102at2759"/>
<dbReference type="GO" id="GO:0140673">
    <property type="term" value="P:transcription elongation-coupled chromatin remodeling"/>
    <property type="evidence" value="ECO:0007669"/>
    <property type="project" value="TreeGrafter"/>
</dbReference>
<dbReference type="GO" id="GO:0003677">
    <property type="term" value="F:DNA binding"/>
    <property type="evidence" value="ECO:0007669"/>
    <property type="project" value="TreeGrafter"/>
</dbReference>
<feature type="domain" description="Phosphogluconate dehydrogenase NAD-binding putative C-terminal" evidence="4">
    <location>
        <begin position="221"/>
        <end position="291"/>
    </location>
</feature>
<dbReference type="InterPro" id="IPR036291">
    <property type="entry name" value="NAD(P)-bd_dom_sf"/>
</dbReference>
<organism evidence="5 6">
    <name type="scientific">Plenodomus tracheiphilus IPT5</name>
    <dbReference type="NCBI Taxonomy" id="1408161"/>
    <lineage>
        <taxon>Eukaryota</taxon>
        <taxon>Fungi</taxon>
        <taxon>Dikarya</taxon>
        <taxon>Ascomycota</taxon>
        <taxon>Pezizomycotina</taxon>
        <taxon>Dothideomycetes</taxon>
        <taxon>Pleosporomycetidae</taxon>
        <taxon>Pleosporales</taxon>
        <taxon>Pleosporineae</taxon>
        <taxon>Leptosphaeriaceae</taxon>
        <taxon>Plenodomus</taxon>
    </lineage>
</organism>
<dbReference type="SUPFAM" id="SSF51735">
    <property type="entry name" value="NAD(P)-binding Rossmann-fold domains"/>
    <property type="match status" value="1"/>
</dbReference>
<dbReference type="InterPro" id="IPR013328">
    <property type="entry name" value="6PGD_dom2"/>
</dbReference>
<dbReference type="GO" id="GO:0031491">
    <property type="term" value="F:nucleosome binding"/>
    <property type="evidence" value="ECO:0007669"/>
    <property type="project" value="TreeGrafter"/>
</dbReference>
<dbReference type="Gene3D" id="1.10.1040.10">
    <property type="entry name" value="N-(1-d-carboxylethyl)-l-norvaline Dehydrogenase, domain 2"/>
    <property type="match status" value="1"/>
</dbReference>
<gene>
    <name evidence="5" type="ORF">T440DRAFT_437628</name>
</gene>
<dbReference type="Proteomes" id="UP000799423">
    <property type="component" value="Unassembled WGS sequence"/>
</dbReference>
<dbReference type="EMBL" id="MU006288">
    <property type="protein sequence ID" value="KAF2856692.1"/>
    <property type="molecule type" value="Genomic_DNA"/>
</dbReference>
<evidence type="ECO:0000259" key="3">
    <source>
        <dbReference type="Pfam" id="PF03446"/>
    </source>
</evidence>
<dbReference type="InterPro" id="IPR051265">
    <property type="entry name" value="HIBADH-related_NP60_sf"/>
</dbReference>
<dbReference type="PANTHER" id="PTHR43580:SF2">
    <property type="entry name" value="CYTOKINE-LIKE NUCLEAR FACTOR N-PAC"/>
    <property type="match status" value="1"/>
</dbReference>
<dbReference type="Pfam" id="PF09130">
    <property type="entry name" value="DUF1932"/>
    <property type="match status" value="1"/>
</dbReference>
<dbReference type="Pfam" id="PF03446">
    <property type="entry name" value="NAD_binding_2"/>
    <property type="match status" value="1"/>
</dbReference>